<reference evidence="1 2" key="1">
    <citation type="submission" date="2019-06" db="EMBL/GenBank/DDBJ databases">
        <title>Draft genomes of female and male turbot (Scophthalmus maximus).</title>
        <authorList>
            <person name="Xu H."/>
            <person name="Xu X.-W."/>
            <person name="Shao C."/>
            <person name="Chen S."/>
        </authorList>
    </citation>
    <scope>NUCLEOTIDE SEQUENCE [LARGE SCALE GENOMIC DNA]</scope>
    <source>
        <strain evidence="1">Ysfricsl-2016a</strain>
        <tissue evidence="1">Blood</tissue>
    </source>
</reference>
<evidence type="ECO:0000313" key="1">
    <source>
        <dbReference type="EMBL" id="KAF0047447.1"/>
    </source>
</evidence>
<gene>
    <name evidence="1" type="ORF">F2P81_001080</name>
</gene>
<sequence length="185" mass="20715">MTAALRTLITNINAKTEQHLTADPGTEVDADVFEELLRAGNLTIKVSTERSTGPVKIGIARSTGIASTAVGLPPVFPACFVTRAHMRKFGDVVDLSDLLSEYYKYNKDIVNEVGTTALDDQLFSIVEGVGFRSLMEYMEPRYILPRRRHFADVCRPEMYKVVATHIHELLARDIPTMSFTTEFRC</sequence>
<protein>
    <submittedName>
        <fullName evidence="1">Uncharacterized protein</fullName>
    </submittedName>
</protein>
<name>A0A6A4TKR5_SCOMX</name>
<comment type="caution">
    <text evidence="1">The sequence shown here is derived from an EMBL/GenBank/DDBJ whole genome shotgun (WGS) entry which is preliminary data.</text>
</comment>
<evidence type="ECO:0000313" key="2">
    <source>
        <dbReference type="Proteomes" id="UP000438429"/>
    </source>
</evidence>
<dbReference type="EMBL" id="VEVO01000001">
    <property type="protein sequence ID" value="KAF0047447.1"/>
    <property type="molecule type" value="Genomic_DNA"/>
</dbReference>
<accession>A0A6A4TKR5</accession>
<dbReference type="Proteomes" id="UP000438429">
    <property type="component" value="Unassembled WGS sequence"/>
</dbReference>
<dbReference type="AlphaFoldDB" id="A0A6A4TKR5"/>
<dbReference type="SUPFAM" id="SSF140996">
    <property type="entry name" value="Hermes dimerisation domain"/>
    <property type="match status" value="1"/>
</dbReference>
<organism evidence="1 2">
    <name type="scientific">Scophthalmus maximus</name>
    <name type="common">Turbot</name>
    <name type="synonym">Psetta maxima</name>
    <dbReference type="NCBI Taxonomy" id="52904"/>
    <lineage>
        <taxon>Eukaryota</taxon>
        <taxon>Metazoa</taxon>
        <taxon>Chordata</taxon>
        <taxon>Craniata</taxon>
        <taxon>Vertebrata</taxon>
        <taxon>Euteleostomi</taxon>
        <taxon>Actinopterygii</taxon>
        <taxon>Neopterygii</taxon>
        <taxon>Teleostei</taxon>
        <taxon>Neoteleostei</taxon>
        <taxon>Acanthomorphata</taxon>
        <taxon>Carangaria</taxon>
        <taxon>Pleuronectiformes</taxon>
        <taxon>Pleuronectoidei</taxon>
        <taxon>Scophthalmidae</taxon>
        <taxon>Scophthalmus</taxon>
    </lineage>
</organism>
<proteinExistence type="predicted"/>